<dbReference type="Proteomes" id="UP001515683">
    <property type="component" value="Unassembled WGS sequence"/>
</dbReference>
<dbReference type="Pfam" id="PF01653">
    <property type="entry name" value="DNA_ligase_aden"/>
    <property type="match status" value="1"/>
</dbReference>
<dbReference type="Gene3D" id="2.40.50.140">
    <property type="entry name" value="Nucleic acid-binding proteins"/>
    <property type="match status" value="1"/>
</dbReference>
<keyword evidence="11" id="KW-1185">Reference proteome</keyword>
<dbReference type="GO" id="GO:0003911">
    <property type="term" value="F:DNA ligase (NAD+) activity"/>
    <property type="evidence" value="ECO:0007669"/>
    <property type="project" value="UniProtKB-EC"/>
</dbReference>
<dbReference type="SUPFAM" id="SSF50249">
    <property type="entry name" value="Nucleic acid-binding proteins"/>
    <property type="match status" value="1"/>
</dbReference>
<evidence type="ECO:0000256" key="1">
    <source>
        <dbReference type="ARBA" id="ARBA00022598"/>
    </source>
</evidence>
<dbReference type="PROSITE" id="PS01055">
    <property type="entry name" value="DNA_LIGASE_N1"/>
    <property type="match status" value="1"/>
</dbReference>
<comment type="catalytic activity">
    <reaction evidence="6 7">
        <text>NAD(+) + (deoxyribonucleotide)n-3'-hydroxyl + 5'-phospho-(deoxyribonucleotide)m = (deoxyribonucleotide)n+m + AMP + beta-nicotinamide D-nucleotide.</text>
        <dbReference type="EC" id="6.5.1.2"/>
    </reaction>
</comment>
<dbReference type="SUPFAM" id="SSF47781">
    <property type="entry name" value="RuvA domain 2-like"/>
    <property type="match status" value="1"/>
</dbReference>
<evidence type="ECO:0000256" key="6">
    <source>
        <dbReference type="ARBA" id="ARBA00034005"/>
    </source>
</evidence>
<keyword evidence="5 7" id="KW-0234">DNA repair</keyword>
<name>A0ABX0RH05_9GAMM</name>
<dbReference type="InterPro" id="IPR013839">
    <property type="entry name" value="DNAligase_adenylation"/>
</dbReference>
<keyword evidence="4 7" id="KW-0520">NAD</keyword>
<dbReference type="PROSITE" id="PS01056">
    <property type="entry name" value="DNA_LIGASE_N2"/>
    <property type="match status" value="1"/>
</dbReference>
<comment type="function">
    <text evidence="7">Catalyzes the formation of phosphodiester linkages between 5'-phosphoryl and 3'-hydroxyl groups in double-stranded DNA using NAD as a coenzyme and as the energy source for the reaction.</text>
</comment>
<evidence type="ECO:0000313" key="10">
    <source>
        <dbReference type="EMBL" id="NIF24079.1"/>
    </source>
</evidence>
<protein>
    <recommendedName>
        <fullName evidence="7">DNA ligase B</fullName>
        <ecNumber evidence="7">6.5.1.2</ecNumber>
    </recommendedName>
    <alternativeName>
        <fullName evidence="7">Polydeoxyribonucleotide synthase [NAD(+)] B</fullName>
    </alternativeName>
</protein>
<dbReference type="Gene3D" id="3.30.470.30">
    <property type="entry name" value="DNA ligase/mRNA capping enzyme"/>
    <property type="match status" value="1"/>
</dbReference>
<dbReference type="RefSeq" id="WP_167017857.1">
    <property type="nucleotide sequence ID" value="NZ_VWXF01000012.1"/>
</dbReference>
<dbReference type="Gene3D" id="1.10.287.610">
    <property type="entry name" value="Helix hairpin bin"/>
    <property type="match status" value="1"/>
</dbReference>
<dbReference type="InterPro" id="IPR018239">
    <property type="entry name" value="DNA_ligase_AS"/>
</dbReference>
<keyword evidence="3 7" id="KW-0227">DNA damage</keyword>
<feature type="signal peptide" evidence="8">
    <location>
        <begin position="1"/>
        <end position="20"/>
    </location>
</feature>
<keyword evidence="1 7" id="KW-0436">Ligase</keyword>
<dbReference type="EC" id="6.5.1.2" evidence="7"/>
<dbReference type="Pfam" id="PF03120">
    <property type="entry name" value="OB_DNA_ligase"/>
    <property type="match status" value="1"/>
</dbReference>
<dbReference type="SMART" id="SM00532">
    <property type="entry name" value="LIGANc"/>
    <property type="match status" value="1"/>
</dbReference>
<evidence type="ECO:0000256" key="4">
    <source>
        <dbReference type="ARBA" id="ARBA00023027"/>
    </source>
</evidence>
<dbReference type="EMBL" id="VWXF01000012">
    <property type="protein sequence ID" value="NIF24079.1"/>
    <property type="molecule type" value="Genomic_DNA"/>
</dbReference>
<proteinExistence type="inferred from homology"/>
<evidence type="ECO:0000256" key="8">
    <source>
        <dbReference type="SAM" id="SignalP"/>
    </source>
</evidence>
<dbReference type="PANTHER" id="PTHR47810:SF1">
    <property type="entry name" value="DNA LIGASE B"/>
    <property type="match status" value="1"/>
</dbReference>
<dbReference type="HAMAP" id="MF_01587">
    <property type="entry name" value="DNA_ligase_B"/>
    <property type="match status" value="1"/>
</dbReference>
<evidence type="ECO:0000256" key="5">
    <source>
        <dbReference type="ARBA" id="ARBA00023204"/>
    </source>
</evidence>
<dbReference type="InterPro" id="IPR010994">
    <property type="entry name" value="RuvA_2-like"/>
</dbReference>
<keyword evidence="2 7" id="KW-0235">DNA replication</keyword>
<dbReference type="InterPro" id="IPR013840">
    <property type="entry name" value="DNAligase_N"/>
</dbReference>
<evidence type="ECO:0000256" key="3">
    <source>
        <dbReference type="ARBA" id="ARBA00022763"/>
    </source>
</evidence>
<dbReference type="InterPro" id="IPR004150">
    <property type="entry name" value="NAD_DNA_ligase_OB"/>
</dbReference>
<comment type="caution">
    <text evidence="10">The sequence shown here is derived from an EMBL/GenBank/DDBJ whole genome shotgun (WGS) entry which is preliminary data.</text>
</comment>
<accession>A0ABX0RH05</accession>
<feature type="chain" id="PRO_5046482324" description="DNA ligase B" evidence="8">
    <location>
        <begin position="21"/>
        <end position="573"/>
    </location>
</feature>
<keyword evidence="8" id="KW-0732">Signal</keyword>
<evidence type="ECO:0000313" key="11">
    <source>
        <dbReference type="Proteomes" id="UP001515683"/>
    </source>
</evidence>
<dbReference type="NCBIfam" id="NF005987">
    <property type="entry name" value="PRK08097.1"/>
    <property type="match status" value="1"/>
</dbReference>
<comment type="similarity">
    <text evidence="7">Belongs to the NAD-dependent DNA ligase family. LigB subfamily.</text>
</comment>
<dbReference type="PANTHER" id="PTHR47810">
    <property type="entry name" value="DNA LIGASE"/>
    <property type="match status" value="1"/>
</dbReference>
<dbReference type="InterPro" id="IPR033136">
    <property type="entry name" value="DNA_ligase_CS"/>
</dbReference>
<gene>
    <name evidence="7 10" type="primary">ligB</name>
    <name evidence="10" type="ORF">F3J40_21145</name>
</gene>
<organism evidence="10 11">
    <name type="scientific">Candidatus Pantoea multigeneris</name>
    <dbReference type="NCBI Taxonomy" id="2608357"/>
    <lineage>
        <taxon>Bacteria</taxon>
        <taxon>Pseudomonadati</taxon>
        <taxon>Pseudomonadota</taxon>
        <taxon>Gammaproteobacteria</taxon>
        <taxon>Enterobacterales</taxon>
        <taxon>Erwiniaceae</taxon>
        <taxon>Pantoea</taxon>
    </lineage>
</organism>
<evidence type="ECO:0000256" key="7">
    <source>
        <dbReference type="HAMAP-Rule" id="MF_01587"/>
    </source>
</evidence>
<dbReference type="InterPro" id="IPR020923">
    <property type="entry name" value="DNA_ligase_B"/>
</dbReference>
<feature type="active site" description="N6-AMP-lysine intermediate" evidence="7">
    <location>
        <position position="127"/>
    </location>
</feature>
<dbReference type="InterPro" id="IPR050326">
    <property type="entry name" value="NAD_dep_DNA_ligaseB"/>
</dbReference>
<sequence length="573" mass="64511">MQGCFFVLFSLMLFVCPTVAVGLCPDWTPARAEKEMTQLQQQLRHWDDAYYRQGKSLIEDADYDRLTQRLEDWQACFSPELARYSPNLPDQGGQWHPVAHTGVRKLRTALDVAWWMQDRGEVWLQPKVDGVAVTLVYQQGKLVSLISRGDGLRGEEWIAKAPFIPAIPLNISTHLAEVTLQGELFLMMTGHRQSQAGGMNARAQIAGAMMGKKNLPLLSQTGIFIWALPDGAVTFKQRLQQLTEWGFPLAEQWSERVANEDEVAALRERWFTSPLPFVTDGVVLHQSAVPQGKHWRPGQGSWLAAWKYQPPHVTAEVLSVAFNVGRTGKITVVLNVQPVQLDDKTVRRVSLGSVRRWRERDIVAGDQITLSLAGQGVPRLERVIWRVEARDYPQPPAEHFHALSCLAFSAECQPQFLARLAHLSGKKSLAISGMQRSNWLRLISQGDVSHLFAWLTLTPEQVAHAGGFTPQRAEKVWQQLQQTRRQPFQRWVAALGLPIPQQALKTLDDENWEQLLARDQQAWQLLPGIGNHLAQQLVTMLANEELRALILFLQQQGIPQRALVVGVGVVEDG</sequence>
<reference evidence="10 11" key="1">
    <citation type="journal article" date="2019" name="bioRxiv">
        <title>Bacteria contribute to plant secondary compound degradation in a generalist herbivore system.</title>
        <authorList>
            <person name="Francoeur C.B."/>
            <person name="Khadempour L."/>
            <person name="Moreira-Soto R.D."/>
            <person name="Gotting K."/>
            <person name="Book A.J."/>
            <person name="Pinto-Tomas A.A."/>
            <person name="Keefover-Ring K."/>
            <person name="Currie C.R."/>
        </authorList>
    </citation>
    <scope>NUCLEOTIDE SEQUENCE [LARGE SCALE GENOMIC DNA]</scope>
    <source>
        <strain evidence="10">Acro-835</strain>
    </source>
</reference>
<feature type="domain" description="NAD-dependent DNA ligase N-terminal" evidence="9">
    <location>
        <begin position="31"/>
        <end position="428"/>
    </location>
</feature>
<dbReference type="InterPro" id="IPR012340">
    <property type="entry name" value="NA-bd_OB-fold"/>
</dbReference>
<dbReference type="SUPFAM" id="SSF56091">
    <property type="entry name" value="DNA ligase/mRNA capping enzyme, catalytic domain"/>
    <property type="match status" value="1"/>
</dbReference>
<evidence type="ECO:0000259" key="9">
    <source>
        <dbReference type="SMART" id="SM00532"/>
    </source>
</evidence>
<evidence type="ECO:0000256" key="2">
    <source>
        <dbReference type="ARBA" id="ARBA00022705"/>
    </source>
</evidence>